<dbReference type="EMBL" id="FXZG01000022">
    <property type="protein sequence ID" value="SMX97893.1"/>
    <property type="molecule type" value="Genomic_DNA"/>
</dbReference>
<reference evidence="2" key="1">
    <citation type="submission" date="2017-03" db="EMBL/GenBank/DDBJ databases">
        <authorList>
            <person name="Monnet C."/>
        </authorList>
    </citation>
    <scope>NUCLEOTIDE SEQUENCE [LARGE SCALE GENOMIC DNA]</scope>
    <source>
        <strain evidence="2">CNRZ 920</strain>
    </source>
</reference>
<accession>A0A2H1KDQ8</accession>
<dbReference type="Proteomes" id="UP000234289">
    <property type="component" value="Unassembled WGS sequence"/>
</dbReference>
<organism evidence="1 2">
    <name type="scientific">Brevibacterium aurantiacum</name>
    <dbReference type="NCBI Taxonomy" id="273384"/>
    <lineage>
        <taxon>Bacteria</taxon>
        <taxon>Bacillati</taxon>
        <taxon>Actinomycetota</taxon>
        <taxon>Actinomycetes</taxon>
        <taxon>Micrococcales</taxon>
        <taxon>Brevibacteriaceae</taxon>
        <taxon>Brevibacterium</taxon>
    </lineage>
</organism>
<dbReference type="AlphaFoldDB" id="A0A2H1KDQ8"/>
<name>A0A2H1KDQ8_BREAU</name>
<sequence>MDPRARGPIPVAWEERLLSADSDSSVHLPSDLIQVTTAAPIPITMMGEKLD</sequence>
<gene>
    <name evidence="1" type="ORF">BAUR920_03092</name>
</gene>
<protein>
    <submittedName>
        <fullName evidence="1">Uncharacterized protein</fullName>
    </submittedName>
</protein>
<proteinExistence type="predicted"/>
<evidence type="ECO:0000313" key="2">
    <source>
        <dbReference type="Proteomes" id="UP000234289"/>
    </source>
</evidence>
<evidence type="ECO:0000313" key="1">
    <source>
        <dbReference type="EMBL" id="SMX97893.1"/>
    </source>
</evidence>